<dbReference type="InterPro" id="IPR036882">
    <property type="entry name" value="Alba-like_dom_sf"/>
</dbReference>
<evidence type="ECO:0000256" key="6">
    <source>
        <dbReference type="ARBA" id="ARBA00022694"/>
    </source>
</evidence>
<dbReference type="PANTHER" id="PTHR15314">
    <property type="entry name" value="RIBONUCLEASE P PROTEIN SUBUNIT P20"/>
    <property type="match status" value="1"/>
</dbReference>
<dbReference type="EMBL" id="KB097552">
    <property type="protein sequence ID" value="ESN94956.1"/>
    <property type="molecule type" value="Genomic_DNA"/>
</dbReference>
<comment type="subunit">
    <text evidence="9">Component of nuclear RNase P and RNase MRP complexes. RNase P consists of a catalytic RNA moiety and 10 different protein chains; POP1, POP4, POP5, POP7, RPP14, RPP21, RPP25, RPP30, RPP38 and RPP40. Within the RNase P complex, POP1, POP7 and RPP25 form the 'finger' subcomplex, POP5, RPP14, RPP40 and homodimeric RPP30 form the 'palm' subcomplex, and RPP21, POP4 and RPP38 form the 'wrist' subcomplex. All subunits of the RNase P complex interact with the catalytic RNA. Several subunits of RNase P are also part of the RNase MRP complex. RNase MRP consists of a catalytic RNA moiety and about 8 protein subunits; POP1, POP7, RPP25, RPP30, RPP38, RPP40 and possibly also POP4 and POP5. Interacts with SMN1. POP7 forms a heterodimer with RPP25 that binds to the P3 stem loop of the catalytic RNA.</text>
</comment>
<evidence type="ECO:0000256" key="1">
    <source>
        <dbReference type="ARBA" id="ARBA00004463"/>
    </source>
</evidence>
<dbReference type="STRING" id="6412.T1EJR8"/>
<dbReference type="GO" id="GO:0008033">
    <property type="term" value="P:tRNA processing"/>
    <property type="evidence" value="ECO:0000318"/>
    <property type="project" value="GO_Central"/>
</dbReference>
<dbReference type="GO" id="GO:0006364">
    <property type="term" value="P:rRNA processing"/>
    <property type="evidence" value="ECO:0007669"/>
    <property type="project" value="UniProtKB-KW"/>
</dbReference>
<dbReference type="PIRSF" id="PIRSF036572">
    <property type="entry name" value="RPP20"/>
    <property type="match status" value="1"/>
</dbReference>
<dbReference type="InParanoid" id="T1EJR8"/>
<dbReference type="GO" id="GO:0000172">
    <property type="term" value="C:ribonuclease MRP complex"/>
    <property type="evidence" value="ECO:0007669"/>
    <property type="project" value="InterPro"/>
</dbReference>
<proteinExistence type="inferred from homology"/>
<keyword evidence="4" id="KW-0963">Cytoplasm</keyword>
<dbReference type="OrthoDB" id="416729at2759"/>
<evidence type="ECO:0000256" key="8">
    <source>
        <dbReference type="ARBA" id="ARBA00053284"/>
    </source>
</evidence>
<dbReference type="PANTHER" id="PTHR15314:SF1">
    <property type="entry name" value="RIBONUCLEASE P PROTEIN SUBUNIT P20"/>
    <property type="match status" value="1"/>
</dbReference>
<dbReference type="EnsemblMetazoa" id="HelroT146344">
    <property type="protein sequence ID" value="HelroP146344"/>
    <property type="gene ID" value="HelroG146344"/>
</dbReference>
<dbReference type="CTD" id="20196818"/>
<sequence length="110" mass="12608">EYELKKEAPFKSFTRKNDVYINVKTNMKAQFNRCKSLLEKHDEIHLHGLGIAVEKAVSLALELEQECSPVLKLSATTDTMNVVDDMQCLNDETKSEKLNRNVSVIHIKIF</sequence>
<dbReference type="FunCoup" id="T1EJR8">
    <property type="interactions" value="716"/>
</dbReference>
<reference evidence="13" key="3">
    <citation type="submission" date="2015-06" db="UniProtKB">
        <authorList>
            <consortium name="EnsemblMetazoa"/>
        </authorList>
    </citation>
    <scope>IDENTIFICATION</scope>
</reference>
<comment type="subcellular location">
    <subcellularLocation>
        <location evidence="1">Cytoplasmic granule</location>
    </subcellularLocation>
    <subcellularLocation>
        <location evidence="2 11">Nucleus</location>
        <location evidence="2 11">Nucleolus</location>
    </subcellularLocation>
</comment>
<dbReference type="GO" id="GO:0004526">
    <property type="term" value="F:ribonuclease P activity"/>
    <property type="evidence" value="ECO:0007669"/>
    <property type="project" value="UniProtKB-UniRule"/>
</dbReference>
<dbReference type="HOGENOM" id="CLU_130587_1_0_1"/>
<dbReference type="AlphaFoldDB" id="T1EJR8"/>
<dbReference type="Gene3D" id="3.30.110.20">
    <property type="entry name" value="Alba-like domain"/>
    <property type="match status" value="1"/>
</dbReference>
<dbReference type="SUPFAM" id="SSF82704">
    <property type="entry name" value="AlbA-like"/>
    <property type="match status" value="1"/>
</dbReference>
<evidence type="ECO:0000313" key="13">
    <source>
        <dbReference type="EnsemblMetazoa" id="HelroP146344"/>
    </source>
</evidence>
<evidence type="ECO:0000256" key="7">
    <source>
        <dbReference type="ARBA" id="ARBA00023242"/>
    </source>
</evidence>
<organism evidence="13 14">
    <name type="scientific">Helobdella robusta</name>
    <name type="common">Californian leech</name>
    <dbReference type="NCBI Taxonomy" id="6412"/>
    <lineage>
        <taxon>Eukaryota</taxon>
        <taxon>Metazoa</taxon>
        <taxon>Spiralia</taxon>
        <taxon>Lophotrochozoa</taxon>
        <taxon>Annelida</taxon>
        <taxon>Clitellata</taxon>
        <taxon>Hirudinea</taxon>
        <taxon>Rhynchobdellida</taxon>
        <taxon>Glossiphoniidae</taxon>
        <taxon>Helobdella</taxon>
    </lineage>
</organism>
<name>T1EJR8_HELRO</name>
<evidence type="ECO:0000313" key="14">
    <source>
        <dbReference type="Proteomes" id="UP000015101"/>
    </source>
</evidence>
<dbReference type="OMA" id="LHCMGYS"/>
<evidence type="ECO:0000256" key="3">
    <source>
        <dbReference type="ARBA" id="ARBA00008018"/>
    </source>
</evidence>
<protein>
    <recommendedName>
        <fullName evidence="10 11">Ribonuclease P protein subunit p20</fullName>
        <shortName evidence="11">RNaseP protein p20</shortName>
    </recommendedName>
</protein>
<reference evidence="12 14" key="2">
    <citation type="journal article" date="2013" name="Nature">
        <title>Insights into bilaterian evolution from three spiralian genomes.</title>
        <authorList>
            <person name="Simakov O."/>
            <person name="Marletaz F."/>
            <person name="Cho S.J."/>
            <person name="Edsinger-Gonzales E."/>
            <person name="Havlak P."/>
            <person name="Hellsten U."/>
            <person name="Kuo D.H."/>
            <person name="Larsson T."/>
            <person name="Lv J."/>
            <person name="Arendt D."/>
            <person name="Savage R."/>
            <person name="Osoegawa K."/>
            <person name="de Jong P."/>
            <person name="Grimwood J."/>
            <person name="Chapman J.A."/>
            <person name="Shapiro H."/>
            <person name="Aerts A."/>
            <person name="Otillar R.P."/>
            <person name="Terry A.Y."/>
            <person name="Boore J.L."/>
            <person name="Grigoriev I.V."/>
            <person name="Lindberg D.R."/>
            <person name="Seaver E.C."/>
            <person name="Weisblat D.A."/>
            <person name="Putnam N.H."/>
            <person name="Rokhsar D.S."/>
        </authorList>
    </citation>
    <scope>NUCLEOTIDE SEQUENCE</scope>
</reference>
<dbReference type="EMBL" id="AMQM01006994">
    <property type="status" value="NOT_ANNOTATED_CDS"/>
    <property type="molecule type" value="Genomic_DNA"/>
</dbReference>
<dbReference type="GO" id="GO:0001682">
    <property type="term" value="P:tRNA 5'-leader removal"/>
    <property type="evidence" value="ECO:0007669"/>
    <property type="project" value="InterPro"/>
</dbReference>
<evidence type="ECO:0000256" key="11">
    <source>
        <dbReference type="PIRNR" id="PIRNR036572"/>
    </source>
</evidence>
<dbReference type="Pfam" id="PF12328">
    <property type="entry name" value="Rpp20"/>
    <property type="match status" value="1"/>
</dbReference>
<evidence type="ECO:0000313" key="12">
    <source>
        <dbReference type="EMBL" id="ESN94956.1"/>
    </source>
</evidence>
<dbReference type="GeneID" id="20196818"/>
<accession>T1EJR8</accession>
<dbReference type="GO" id="GO:0003676">
    <property type="term" value="F:nucleic acid binding"/>
    <property type="evidence" value="ECO:0007669"/>
    <property type="project" value="InterPro"/>
</dbReference>
<evidence type="ECO:0000256" key="2">
    <source>
        <dbReference type="ARBA" id="ARBA00004604"/>
    </source>
</evidence>
<keyword evidence="5 11" id="KW-0698">rRNA processing</keyword>
<dbReference type="GO" id="GO:0005655">
    <property type="term" value="C:nucleolar ribonuclease P complex"/>
    <property type="evidence" value="ECO:0007669"/>
    <property type="project" value="InterPro"/>
</dbReference>
<evidence type="ECO:0000256" key="5">
    <source>
        <dbReference type="ARBA" id="ARBA00022552"/>
    </source>
</evidence>
<comment type="function">
    <text evidence="8 11">Component of ribonuclease P, a ribonucleoprotein complex that generates mature tRNA molecules by cleaving their 5'-ends. Also a component of the MRP ribonuclease complex, which cleaves pre-rRNA sequences.</text>
</comment>
<dbReference type="RefSeq" id="XP_009026857.1">
    <property type="nucleotide sequence ID" value="XM_009028609.1"/>
</dbReference>
<keyword evidence="14" id="KW-1185">Reference proteome</keyword>
<dbReference type="eggNOG" id="KOG3631">
    <property type="taxonomic scope" value="Eukaryota"/>
</dbReference>
<dbReference type="Proteomes" id="UP000015101">
    <property type="component" value="Unassembled WGS sequence"/>
</dbReference>
<reference evidence="14" key="1">
    <citation type="submission" date="2012-12" db="EMBL/GenBank/DDBJ databases">
        <authorList>
            <person name="Hellsten U."/>
            <person name="Grimwood J."/>
            <person name="Chapman J.A."/>
            <person name="Shapiro H."/>
            <person name="Aerts A."/>
            <person name="Otillar R.P."/>
            <person name="Terry A.Y."/>
            <person name="Boore J.L."/>
            <person name="Simakov O."/>
            <person name="Marletaz F."/>
            <person name="Cho S.-J."/>
            <person name="Edsinger-Gonzales E."/>
            <person name="Havlak P."/>
            <person name="Kuo D.-H."/>
            <person name="Larsson T."/>
            <person name="Lv J."/>
            <person name="Arendt D."/>
            <person name="Savage R."/>
            <person name="Osoegawa K."/>
            <person name="de Jong P."/>
            <person name="Lindberg D.R."/>
            <person name="Seaver E.C."/>
            <person name="Weisblat D.A."/>
            <person name="Putnam N.H."/>
            <person name="Grigoriev I.V."/>
            <person name="Rokhsar D.S."/>
        </authorList>
    </citation>
    <scope>NUCLEOTIDE SEQUENCE</scope>
</reference>
<dbReference type="GO" id="GO:0005634">
    <property type="term" value="C:nucleus"/>
    <property type="evidence" value="ECO:0000318"/>
    <property type="project" value="GO_Central"/>
</dbReference>
<evidence type="ECO:0000256" key="10">
    <source>
        <dbReference type="ARBA" id="ARBA00068472"/>
    </source>
</evidence>
<dbReference type="InterPro" id="IPR014612">
    <property type="entry name" value="Pop7/Rpp20"/>
</dbReference>
<comment type="similarity">
    <text evidence="3 11">Belongs to the histone-like Alba family.</text>
</comment>
<evidence type="ECO:0000256" key="9">
    <source>
        <dbReference type="ARBA" id="ARBA00064615"/>
    </source>
</evidence>
<keyword evidence="6 11" id="KW-0819">tRNA processing</keyword>
<evidence type="ECO:0000256" key="4">
    <source>
        <dbReference type="ARBA" id="ARBA00022490"/>
    </source>
</evidence>
<dbReference type="FunFam" id="3.30.110.20:FF:000002">
    <property type="entry name" value="Ribonuclease P protein subunit p20"/>
    <property type="match status" value="1"/>
</dbReference>
<keyword evidence="7 11" id="KW-0539">Nucleus</keyword>
<gene>
    <name evidence="13" type="primary">20196818</name>
    <name evidence="12" type="ORF">HELRODRAFT_146344</name>
</gene>
<dbReference type="KEGG" id="hro:HELRODRAFT_146344"/>